<gene>
    <name evidence="1" type="ORF">OBBRIDRAFT_726780</name>
</gene>
<protein>
    <submittedName>
        <fullName evidence="1">Uncharacterized protein</fullName>
    </submittedName>
</protein>
<dbReference type="AlphaFoldDB" id="A0A8E2DM77"/>
<dbReference type="OrthoDB" id="2801991at2759"/>
<dbReference type="Proteomes" id="UP000250043">
    <property type="component" value="Unassembled WGS sequence"/>
</dbReference>
<sequence>CFRCEQLEHCIDTCPEVLNMLNKGIIKCNTEGRLTMSNSAKYQDKEMKL</sequence>
<organism evidence="1 2">
    <name type="scientific">Obba rivulosa</name>
    <dbReference type="NCBI Taxonomy" id="1052685"/>
    <lineage>
        <taxon>Eukaryota</taxon>
        <taxon>Fungi</taxon>
        <taxon>Dikarya</taxon>
        <taxon>Basidiomycota</taxon>
        <taxon>Agaricomycotina</taxon>
        <taxon>Agaricomycetes</taxon>
        <taxon>Polyporales</taxon>
        <taxon>Gelatoporiaceae</taxon>
        <taxon>Obba</taxon>
    </lineage>
</organism>
<proteinExistence type="predicted"/>
<keyword evidence="2" id="KW-1185">Reference proteome</keyword>
<name>A0A8E2DM77_9APHY</name>
<accession>A0A8E2DM77</accession>
<feature type="non-terminal residue" evidence="1">
    <location>
        <position position="1"/>
    </location>
</feature>
<dbReference type="EMBL" id="KV722369">
    <property type="protein sequence ID" value="OCH92397.1"/>
    <property type="molecule type" value="Genomic_DNA"/>
</dbReference>
<reference evidence="1 2" key="1">
    <citation type="submission" date="2016-07" db="EMBL/GenBank/DDBJ databases">
        <title>Draft genome of the white-rot fungus Obba rivulosa 3A-2.</title>
        <authorList>
            <consortium name="DOE Joint Genome Institute"/>
            <person name="Miettinen O."/>
            <person name="Riley R."/>
            <person name="Acob R."/>
            <person name="Barry K."/>
            <person name="Cullen D."/>
            <person name="De Vries R."/>
            <person name="Hainaut M."/>
            <person name="Hatakka A."/>
            <person name="Henrissat B."/>
            <person name="Hilden K."/>
            <person name="Kuo R."/>
            <person name="Labutti K."/>
            <person name="Lipzen A."/>
            <person name="Makela M.R."/>
            <person name="Sandor L."/>
            <person name="Spatafora J.W."/>
            <person name="Grigoriev I.V."/>
            <person name="Hibbett D.S."/>
        </authorList>
    </citation>
    <scope>NUCLEOTIDE SEQUENCE [LARGE SCALE GENOMIC DNA]</scope>
    <source>
        <strain evidence="1 2">3A-2</strain>
    </source>
</reference>
<evidence type="ECO:0000313" key="2">
    <source>
        <dbReference type="Proteomes" id="UP000250043"/>
    </source>
</evidence>
<evidence type="ECO:0000313" key="1">
    <source>
        <dbReference type="EMBL" id="OCH92397.1"/>
    </source>
</evidence>